<organism evidence="1 2">
    <name type="scientific">Eumeta variegata</name>
    <name type="common">Bagworm moth</name>
    <name type="synonym">Eumeta japonica</name>
    <dbReference type="NCBI Taxonomy" id="151549"/>
    <lineage>
        <taxon>Eukaryota</taxon>
        <taxon>Metazoa</taxon>
        <taxon>Ecdysozoa</taxon>
        <taxon>Arthropoda</taxon>
        <taxon>Hexapoda</taxon>
        <taxon>Insecta</taxon>
        <taxon>Pterygota</taxon>
        <taxon>Neoptera</taxon>
        <taxon>Endopterygota</taxon>
        <taxon>Lepidoptera</taxon>
        <taxon>Glossata</taxon>
        <taxon>Ditrysia</taxon>
        <taxon>Tineoidea</taxon>
        <taxon>Psychidae</taxon>
        <taxon>Oiketicinae</taxon>
        <taxon>Eumeta</taxon>
    </lineage>
</organism>
<reference evidence="1 2" key="1">
    <citation type="journal article" date="2019" name="Commun. Biol.">
        <title>The bagworm genome reveals a unique fibroin gene that provides high tensile strength.</title>
        <authorList>
            <person name="Kono N."/>
            <person name="Nakamura H."/>
            <person name="Ohtoshi R."/>
            <person name="Tomita M."/>
            <person name="Numata K."/>
            <person name="Arakawa K."/>
        </authorList>
    </citation>
    <scope>NUCLEOTIDE SEQUENCE [LARGE SCALE GENOMIC DNA]</scope>
</reference>
<evidence type="ECO:0000313" key="2">
    <source>
        <dbReference type="Proteomes" id="UP000299102"/>
    </source>
</evidence>
<name>A0A4C1Y9P5_EUMVA</name>
<protein>
    <submittedName>
        <fullName evidence="1">Uncharacterized protein</fullName>
    </submittedName>
</protein>
<dbReference type="EMBL" id="BGZK01001132">
    <property type="protein sequence ID" value="GBP72083.1"/>
    <property type="molecule type" value="Genomic_DNA"/>
</dbReference>
<gene>
    <name evidence="1" type="ORF">EVAR_49648_1</name>
</gene>
<sequence>MPNNRADRRRPLAGAATRAHSLFVSDHISIRRHNGLSVRGIESYVAFAGREWVLYPPMANETAQDVIHTGPHKSFTVGCAGYYQNRPVGFGRKLIATYPNIFFPLRAKQAHCATSAASPVGVTTRRPG</sequence>
<accession>A0A4C1Y9P5</accession>
<evidence type="ECO:0000313" key="1">
    <source>
        <dbReference type="EMBL" id="GBP72083.1"/>
    </source>
</evidence>
<keyword evidence="2" id="KW-1185">Reference proteome</keyword>
<dbReference type="Proteomes" id="UP000299102">
    <property type="component" value="Unassembled WGS sequence"/>
</dbReference>
<proteinExistence type="predicted"/>
<comment type="caution">
    <text evidence="1">The sequence shown here is derived from an EMBL/GenBank/DDBJ whole genome shotgun (WGS) entry which is preliminary data.</text>
</comment>
<dbReference type="AlphaFoldDB" id="A0A4C1Y9P5"/>